<dbReference type="Gene3D" id="3.40.30.10">
    <property type="entry name" value="Glutaredoxin"/>
    <property type="match status" value="1"/>
</dbReference>
<dbReference type="SMART" id="SM00594">
    <property type="entry name" value="UAS"/>
    <property type="match status" value="1"/>
</dbReference>
<keyword evidence="1" id="KW-0175">Coiled coil</keyword>
<dbReference type="GO" id="GO:0043130">
    <property type="term" value="F:ubiquitin binding"/>
    <property type="evidence" value="ECO:0007669"/>
    <property type="project" value="TreeGrafter"/>
</dbReference>
<dbReference type="Pfam" id="PF21021">
    <property type="entry name" value="FAF1"/>
    <property type="match status" value="1"/>
</dbReference>
<protein>
    <recommendedName>
        <fullName evidence="3">UBX domain-containing protein</fullName>
    </recommendedName>
</protein>
<sequence length="659" mass="74397">MAENRDEILANFQSITGIDDVAEAFNHLEENDWDLMATIAQVMPQDVPSLRPSTSLNFRTPEFPRWWSAGTEDNAFRSGPSSLSSADNVVDLTAENDSDSRRSASNVLTFNIHFNQNIYTIRIPSHSTVGDLKHRINDKTNVPFCRQALRGWPPEKLNEAQNSSSVLANLGLSSENELVLIDLTEEGFMDDESNSEIERRNNETFTLNIVQQPEGKTLQLMFPGRQTVLDVKTGVHNITNIPVRYQDWTGWPPGVIHSTTLAQSGIEVSHNFILRSTAPTDRPTNSRALRANNIVVDSDSSAEEFEDASDFNADDDMFTETSVTSRPKHLIPDQTDNEHLGSELFVKNYIQRYGTPHPIFFEGTLQEAINEACHKPAKDRRLLAIYLHHDDSVLTNVFCDQLLRCENVMHTLLLDFLLYGWDLTFESNKNLFLSSLNAFVGPSASISVRNIPVDKLPAIMIIGKYRSSMDVISVINGNIGVDDLLSRLMEAAENNKEQLLVEVKEENDRAEREQVKYEQDMAYQLALEADQAKEAAKLQKEMSLAAERKRLESEKAEQDAAREANRLQAEQALPPEPADGDGVTKIRVRRPTGDFIERNFTIKSTLRDLLNFVASKGFPISEYKAISSWPRRDLTTLNPDETLETLKLYPRETVIVEER</sequence>
<dbReference type="GO" id="GO:0005783">
    <property type="term" value="C:endoplasmic reticulum"/>
    <property type="evidence" value="ECO:0007669"/>
    <property type="project" value="TreeGrafter"/>
</dbReference>
<dbReference type="Pfam" id="PF14555">
    <property type="entry name" value="UBA_4"/>
    <property type="match status" value="1"/>
</dbReference>
<dbReference type="PANTHER" id="PTHR23322">
    <property type="entry name" value="FAS-ASSOCIATED PROTEIN"/>
    <property type="match status" value="1"/>
</dbReference>
<dbReference type="CDD" id="cd01771">
    <property type="entry name" value="UBX_UBXN3A"/>
    <property type="match status" value="1"/>
</dbReference>
<dbReference type="InterPro" id="IPR033043">
    <property type="entry name" value="FAF1-like_UBX"/>
</dbReference>
<dbReference type="InterPro" id="IPR001012">
    <property type="entry name" value="UBX_dom"/>
</dbReference>
<dbReference type="InterPro" id="IPR050730">
    <property type="entry name" value="UBX_domain-protein"/>
</dbReference>
<evidence type="ECO:0000256" key="2">
    <source>
        <dbReference type="SAM" id="MobiDB-lite"/>
    </source>
</evidence>
<keyword evidence="5" id="KW-1185">Reference proteome</keyword>
<feature type="compositionally biased region" description="Basic and acidic residues" evidence="2">
    <location>
        <begin position="549"/>
        <end position="565"/>
    </location>
</feature>
<dbReference type="InterPro" id="IPR029071">
    <property type="entry name" value="Ubiquitin-like_domsf"/>
</dbReference>
<dbReference type="Pfam" id="PF00789">
    <property type="entry name" value="UBX"/>
    <property type="match status" value="1"/>
</dbReference>
<feature type="domain" description="UBX" evidence="3">
    <location>
        <begin position="579"/>
        <end position="656"/>
    </location>
</feature>
<dbReference type="InterPro" id="IPR006577">
    <property type="entry name" value="UAS"/>
</dbReference>
<dbReference type="FunCoup" id="A0A7R8UBQ8">
    <property type="interactions" value="1931"/>
</dbReference>
<gene>
    <name evidence="4" type="ORF">HERILL_LOCUS393</name>
</gene>
<evidence type="ECO:0000256" key="1">
    <source>
        <dbReference type="SAM" id="Coils"/>
    </source>
</evidence>
<reference evidence="4 5" key="1">
    <citation type="submission" date="2020-11" db="EMBL/GenBank/DDBJ databases">
        <authorList>
            <person name="Wallbank WR R."/>
            <person name="Pardo Diaz C."/>
            <person name="Kozak K."/>
            <person name="Martin S."/>
            <person name="Jiggins C."/>
            <person name="Moest M."/>
            <person name="Warren A I."/>
            <person name="Generalovic N T."/>
            <person name="Byers J.R.P. K."/>
            <person name="Montejo-Kovacevich G."/>
            <person name="Yen C E."/>
        </authorList>
    </citation>
    <scope>NUCLEOTIDE SEQUENCE [LARGE SCALE GENOMIC DNA]</scope>
</reference>
<dbReference type="GO" id="GO:0005634">
    <property type="term" value="C:nucleus"/>
    <property type="evidence" value="ECO:0007669"/>
    <property type="project" value="TreeGrafter"/>
</dbReference>
<evidence type="ECO:0000313" key="5">
    <source>
        <dbReference type="Proteomes" id="UP000594454"/>
    </source>
</evidence>
<dbReference type="PROSITE" id="PS50033">
    <property type="entry name" value="UBX"/>
    <property type="match status" value="1"/>
</dbReference>
<dbReference type="Gene3D" id="3.10.20.90">
    <property type="entry name" value="Phosphatidylinositol 3-kinase Catalytic Subunit, Chain A, domain 1"/>
    <property type="match status" value="3"/>
</dbReference>
<organism evidence="4 5">
    <name type="scientific">Hermetia illucens</name>
    <name type="common">Black soldier fly</name>
    <dbReference type="NCBI Taxonomy" id="343691"/>
    <lineage>
        <taxon>Eukaryota</taxon>
        <taxon>Metazoa</taxon>
        <taxon>Ecdysozoa</taxon>
        <taxon>Arthropoda</taxon>
        <taxon>Hexapoda</taxon>
        <taxon>Insecta</taxon>
        <taxon>Pterygota</taxon>
        <taxon>Neoptera</taxon>
        <taxon>Endopterygota</taxon>
        <taxon>Diptera</taxon>
        <taxon>Brachycera</taxon>
        <taxon>Stratiomyomorpha</taxon>
        <taxon>Stratiomyidae</taxon>
        <taxon>Hermetiinae</taxon>
        <taxon>Hermetia</taxon>
    </lineage>
</organism>
<accession>A0A7R8UBQ8</accession>
<feature type="region of interest" description="Disordered" evidence="2">
    <location>
        <begin position="549"/>
        <end position="585"/>
    </location>
</feature>
<proteinExistence type="predicted"/>
<dbReference type="Gene3D" id="1.10.8.10">
    <property type="entry name" value="DNA helicase RuvA subunit, C-terminal domain"/>
    <property type="match status" value="1"/>
</dbReference>
<dbReference type="EMBL" id="LR899009">
    <property type="protein sequence ID" value="CAD7077014.1"/>
    <property type="molecule type" value="Genomic_DNA"/>
</dbReference>
<dbReference type="PANTHER" id="PTHR23322:SF96">
    <property type="entry name" value="FAS-ASSOCIATED FACTOR 1"/>
    <property type="match status" value="1"/>
</dbReference>
<evidence type="ECO:0000259" key="3">
    <source>
        <dbReference type="PROSITE" id="PS50033"/>
    </source>
</evidence>
<dbReference type="Proteomes" id="UP000594454">
    <property type="component" value="Chromosome 1"/>
</dbReference>
<dbReference type="OMA" id="YEGCKTI"/>
<dbReference type="SMART" id="SM00166">
    <property type="entry name" value="UBX"/>
    <property type="match status" value="1"/>
</dbReference>
<dbReference type="InParanoid" id="A0A7R8UBQ8"/>
<dbReference type="AlphaFoldDB" id="A0A7R8UBQ8"/>
<evidence type="ECO:0000313" key="4">
    <source>
        <dbReference type="EMBL" id="CAD7077014.1"/>
    </source>
</evidence>
<dbReference type="SUPFAM" id="SSF54236">
    <property type="entry name" value="Ubiquitin-like"/>
    <property type="match status" value="3"/>
</dbReference>
<dbReference type="OrthoDB" id="1920064at2759"/>
<name>A0A7R8UBQ8_HERIL</name>
<dbReference type="InterPro" id="IPR049483">
    <property type="entry name" value="FAF1_2-like_UAS"/>
</dbReference>
<feature type="coiled-coil region" evidence="1">
    <location>
        <begin position="489"/>
        <end position="520"/>
    </location>
</feature>
<dbReference type="GO" id="GO:0036503">
    <property type="term" value="P:ERAD pathway"/>
    <property type="evidence" value="ECO:0007669"/>
    <property type="project" value="TreeGrafter"/>
</dbReference>